<dbReference type="PANTHER" id="PTHR31636">
    <property type="entry name" value="OSJNBA0084A10.13 PROTEIN-RELATED"/>
    <property type="match status" value="1"/>
</dbReference>
<evidence type="ECO:0000256" key="2">
    <source>
        <dbReference type="ARBA" id="ARBA00023163"/>
    </source>
</evidence>
<keyword evidence="1" id="KW-0805">Transcription regulation</keyword>
<evidence type="ECO:0000256" key="1">
    <source>
        <dbReference type="ARBA" id="ARBA00023015"/>
    </source>
</evidence>
<feature type="region of interest" description="Disordered" evidence="4">
    <location>
        <begin position="330"/>
        <end position="361"/>
    </location>
</feature>
<feature type="region of interest" description="SAW" evidence="3">
    <location>
        <begin position="662"/>
        <end position="737"/>
    </location>
</feature>
<keyword evidence="6" id="KW-1185">Reference proteome</keyword>
<dbReference type="Proteomes" id="UP001279734">
    <property type="component" value="Unassembled WGS sequence"/>
</dbReference>
<protein>
    <submittedName>
        <fullName evidence="5">Uncharacterized protein</fullName>
    </submittedName>
</protein>
<sequence>MDALLFGGYSESIDLYKFNHEPLPTFLGHQISVNNNIRYQDTRQKLDYVVSHIPTSDPNQDALPDPGLSSDGDILKVDDFSDACLKYMSEILMEEDLEDTPSTLEDYNALQATEKALYDVLGETYYPPSCNQFPSFVCQSVESPDGSFNNSLSSTASNDYVTIGNSVESNWVLGQSQFEPSTLVGKTFHSSESSCHSSAASNSSGDAVNKLLDSPIGTLSATDTTSEVCFDLPWEAFKNIPNLTCKCQPGDKGCRKCMEENNKVVHNVEKRDNLVNEFRERKNHHRDDNDYQDSRSSKHIAVYDEEYIQMEQYDDVLLCRFGRDGISASTNEASGKSMQNGNSKGSRGRTARGKQQSSNQEKLMDLSSLLTHCAQAVASFDIKTANDLLKQIKLHSSPCGDSIQRLAHYFADGLEARLAGTGAQLSVSVFVKRVSSSDVLKANQVYARAIPFKRTSYFLANATISKLAETATSIHIIDFGIFYGFQWPCLIQKLSERANGPPKLRITGIDFPQKGFRPAKVVEETGRRLAGYCDRFNVPFEYHAIAQKWETIQPEDLKIGEDELVVVNCMFRARTLLDETVDVNSPRDAFLRLVKKINPDLFIPGIVNGSYNSPFFITRFKEALFYFSSVFDLFEATIPREDDERLLIERELYGKHVLNVIACEGAEREERPETYKQWQVRMLRAGFRQLPLDQELMNKAKIKVKANYHKDFVVGEDSRWMLQGWKGRILYALSCWKPA</sequence>
<name>A0AAD3SI64_NEPGR</name>
<feature type="short sequence motif" description="VHIID" evidence="3">
    <location>
        <begin position="474"/>
        <end position="478"/>
    </location>
</feature>
<reference evidence="5" key="1">
    <citation type="submission" date="2023-05" db="EMBL/GenBank/DDBJ databases">
        <title>Nepenthes gracilis genome sequencing.</title>
        <authorList>
            <person name="Fukushima K."/>
        </authorList>
    </citation>
    <scope>NUCLEOTIDE SEQUENCE</scope>
    <source>
        <strain evidence="5">SING2019-196</strain>
    </source>
</reference>
<comment type="caution">
    <text evidence="5">The sequence shown here is derived from an EMBL/GenBank/DDBJ whole genome shotgun (WGS) entry which is preliminary data.</text>
</comment>
<feature type="region of interest" description="Leucine repeat II (LRII)" evidence="3">
    <location>
        <begin position="524"/>
        <end position="556"/>
    </location>
</feature>
<feature type="region of interest" description="VHIID" evidence="3">
    <location>
        <begin position="443"/>
        <end position="508"/>
    </location>
</feature>
<evidence type="ECO:0000313" key="5">
    <source>
        <dbReference type="EMBL" id="GMH11196.1"/>
    </source>
</evidence>
<keyword evidence="2" id="KW-0804">Transcription</keyword>
<gene>
    <name evidence="5" type="ORF">Nepgr_013037</name>
</gene>
<dbReference type="EMBL" id="BSYO01000010">
    <property type="protein sequence ID" value="GMH11196.1"/>
    <property type="molecule type" value="Genomic_DNA"/>
</dbReference>
<evidence type="ECO:0000313" key="6">
    <source>
        <dbReference type="Proteomes" id="UP001279734"/>
    </source>
</evidence>
<dbReference type="AlphaFoldDB" id="A0AAD3SI64"/>
<dbReference type="InterPro" id="IPR005202">
    <property type="entry name" value="TF_GRAS"/>
</dbReference>
<dbReference type="Pfam" id="PF03514">
    <property type="entry name" value="GRAS"/>
    <property type="match status" value="1"/>
</dbReference>
<proteinExistence type="inferred from homology"/>
<feature type="region of interest" description="Leucine repeat I (LRI)" evidence="3">
    <location>
        <begin position="364"/>
        <end position="424"/>
    </location>
</feature>
<comment type="caution">
    <text evidence="3">Lacks conserved residue(s) required for the propagation of feature annotation.</text>
</comment>
<comment type="similarity">
    <text evidence="3">Belongs to the GRAS family.</text>
</comment>
<dbReference type="PROSITE" id="PS50985">
    <property type="entry name" value="GRAS"/>
    <property type="match status" value="1"/>
</dbReference>
<organism evidence="5 6">
    <name type="scientific">Nepenthes gracilis</name>
    <name type="common">Slender pitcher plant</name>
    <dbReference type="NCBI Taxonomy" id="150966"/>
    <lineage>
        <taxon>Eukaryota</taxon>
        <taxon>Viridiplantae</taxon>
        <taxon>Streptophyta</taxon>
        <taxon>Embryophyta</taxon>
        <taxon>Tracheophyta</taxon>
        <taxon>Spermatophyta</taxon>
        <taxon>Magnoliopsida</taxon>
        <taxon>eudicotyledons</taxon>
        <taxon>Gunneridae</taxon>
        <taxon>Pentapetalae</taxon>
        <taxon>Caryophyllales</taxon>
        <taxon>Nepenthaceae</taxon>
        <taxon>Nepenthes</taxon>
    </lineage>
</organism>
<feature type="compositionally biased region" description="Polar residues" evidence="4">
    <location>
        <begin position="330"/>
        <end position="345"/>
    </location>
</feature>
<evidence type="ECO:0000256" key="4">
    <source>
        <dbReference type="SAM" id="MobiDB-lite"/>
    </source>
</evidence>
<accession>A0AAD3SI64</accession>
<evidence type="ECO:0000256" key="3">
    <source>
        <dbReference type="PROSITE-ProRule" id="PRU01191"/>
    </source>
</evidence>